<proteinExistence type="predicted"/>
<feature type="transmembrane region" description="Helical" evidence="1">
    <location>
        <begin position="89"/>
        <end position="113"/>
    </location>
</feature>
<dbReference type="AlphaFoldDB" id="A0AA38U5H5"/>
<keyword evidence="4" id="KW-1185">Reference proteome</keyword>
<accession>A0AA38U5H5</accession>
<keyword evidence="2" id="KW-0732">Signal</keyword>
<keyword evidence="1" id="KW-0812">Transmembrane</keyword>
<name>A0AA38U5H5_9AGAR</name>
<keyword evidence="1" id="KW-1133">Transmembrane helix</keyword>
<evidence type="ECO:0000256" key="2">
    <source>
        <dbReference type="SAM" id="SignalP"/>
    </source>
</evidence>
<dbReference type="EMBL" id="MU806916">
    <property type="protein sequence ID" value="KAJ3832576.1"/>
    <property type="molecule type" value="Genomic_DNA"/>
</dbReference>
<feature type="signal peptide" evidence="2">
    <location>
        <begin position="1"/>
        <end position="19"/>
    </location>
</feature>
<comment type="caution">
    <text evidence="3">The sequence shown here is derived from an EMBL/GenBank/DDBJ whole genome shotgun (WGS) entry which is preliminary data.</text>
</comment>
<organism evidence="3 4">
    <name type="scientific">Lentinula raphanica</name>
    <dbReference type="NCBI Taxonomy" id="153919"/>
    <lineage>
        <taxon>Eukaryota</taxon>
        <taxon>Fungi</taxon>
        <taxon>Dikarya</taxon>
        <taxon>Basidiomycota</taxon>
        <taxon>Agaricomycotina</taxon>
        <taxon>Agaricomycetes</taxon>
        <taxon>Agaricomycetidae</taxon>
        <taxon>Agaricales</taxon>
        <taxon>Marasmiineae</taxon>
        <taxon>Omphalotaceae</taxon>
        <taxon>Lentinula</taxon>
    </lineage>
</organism>
<sequence>MFGVCIEIIILLSLPLSFFETIRVLCVLIGEDGGASLPQHIRNGSYSRHGRPELDFVALVGFAPTWLMFSRLLCVIFDHSTFKLTIPIPLLFVFFHGPTAILGSLWFTIVIYGKCLQTCGIGRDDWGSFKEIYLIATVPLKKLMRGARCIIAGFIALLEGQIGFSVAENARVREA</sequence>
<feature type="chain" id="PRO_5041469921" evidence="2">
    <location>
        <begin position="20"/>
        <end position="175"/>
    </location>
</feature>
<dbReference type="Proteomes" id="UP001163846">
    <property type="component" value="Unassembled WGS sequence"/>
</dbReference>
<keyword evidence="1" id="KW-0472">Membrane</keyword>
<gene>
    <name evidence="3" type="ORF">F5878DRAFT_729281</name>
</gene>
<evidence type="ECO:0000313" key="4">
    <source>
        <dbReference type="Proteomes" id="UP001163846"/>
    </source>
</evidence>
<evidence type="ECO:0000313" key="3">
    <source>
        <dbReference type="EMBL" id="KAJ3832576.1"/>
    </source>
</evidence>
<protein>
    <submittedName>
        <fullName evidence="3">Uncharacterized protein</fullName>
    </submittedName>
</protein>
<reference evidence="3" key="1">
    <citation type="submission" date="2022-08" db="EMBL/GenBank/DDBJ databases">
        <authorList>
            <consortium name="DOE Joint Genome Institute"/>
            <person name="Min B."/>
            <person name="Riley R."/>
            <person name="Sierra-Patev S."/>
            <person name="Naranjo-Ortiz M."/>
            <person name="Looney B."/>
            <person name="Konkel Z."/>
            <person name="Slot J.C."/>
            <person name="Sakamoto Y."/>
            <person name="Steenwyk J.L."/>
            <person name="Rokas A."/>
            <person name="Carro J."/>
            <person name="Camarero S."/>
            <person name="Ferreira P."/>
            <person name="Molpeceres G."/>
            <person name="Ruiz-Duenas F.J."/>
            <person name="Serrano A."/>
            <person name="Henrissat B."/>
            <person name="Drula E."/>
            <person name="Hughes K.W."/>
            <person name="Mata J.L."/>
            <person name="Ishikawa N.K."/>
            <person name="Vargas-Isla R."/>
            <person name="Ushijima S."/>
            <person name="Smith C.A."/>
            <person name="Ahrendt S."/>
            <person name="Andreopoulos W."/>
            <person name="He G."/>
            <person name="Labutti K."/>
            <person name="Lipzen A."/>
            <person name="Ng V."/>
            <person name="Sandor L."/>
            <person name="Barry K."/>
            <person name="Martinez A.T."/>
            <person name="Xiao Y."/>
            <person name="Gibbons J.G."/>
            <person name="Terashima K."/>
            <person name="Hibbett D.S."/>
            <person name="Grigoriev I.V."/>
        </authorList>
    </citation>
    <scope>NUCLEOTIDE SEQUENCE</scope>
    <source>
        <strain evidence="3">TFB9207</strain>
    </source>
</reference>
<evidence type="ECO:0000256" key="1">
    <source>
        <dbReference type="SAM" id="Phobius"/>
    </source>
</evidence>
<feature type="transmembrane region" description="Helical" evidence="1">
    <location>
        <begin position="56"/>
        <end position="77"/>
    </location>
</feature>